<evidence type="ECO:0000313" key="4">
    <source>
        <dbReference type="Proteomes" id="UP000622317"/>
    </source>
</evidence>
<organism evidence="3 4">
    <name type="scientific">Pelagicoccus enzymogenes</name>
    <dbReference type="NCBI Taxonomy" id="2773457"/>
    <lineage>
        <taxon>Bacteria</taxon>
        <taxon>Pseudomonadati</taxon>
        <taxon>Verrucomicrobiota</taxon>
        <taxon>Opitutia</taxon>
        <taxon>Puniceicoccales</taxon>
        <taxon>Pelagicoccaceae</taxon>
        <taxon>Pelagicoccus</taxon>
    </lineage>
</organism>
<dbReference type="Gene3D" id="3.40.50.2000">
    <property type="entry name" value="Glycogen Phosphorylase B"/>
    <property type="match status" value="2"/>
</dbReference>
<evidence type="ECO:0000256" key="1">
    <source>
        <dbReference type="ARBA" id="ARBA00022679"/>
    </source>
</evidence>
<dbReference type="AlphaFoldDB" id="A0A927F594"/>
<protein>
    <submittedName>
        <fullName evidence="3">Glycosyltransferase family 4 protein</fullName>
    </submittedName>
</protein>
<dbReference type="EMBL" id="JACYFG010000006">
    <property type="protein sequence ID" value="MBD5778697.1"/>
    <property type="molecule type" value="Genomic_DNA"/>
</dbReference>
<keyword evidence="4" id="KW-1185">Reference proteome</keyword>
<name>A0A927F594_9BACT</name>
<reference evidence="3" key="1">
    <citation type="submission" date="2020-09" db="EMBL/GenBank/DDBJ databases">
        <title>Pelagicoccus enzymogenes sp. nov. with an EPS production, isolated from marine sediment.</title>
        <authorList>
            <person name="Feng X."/>
        </authorList>
    </citation>
    <scope>NUCLEOTIDE SEQUENCE</scope>
    <source>
        <strain evidence="3">NFK12</strain>
    </source>
</reference>
<dbReference type="RefSeq" id="WP_191615827.1">
    <property type="nucleotide sequence ID" value="NZ_JACYFG010000006.1"/>
</dbReference>
<evidence type="ECO:0000259" key="2">
    <source>
        <dbReference type="Pfam" id="PF00534"/>
    </source>
</evidence>
<dbReference type="CDD" id="cd03801">
    <property type="entry name" value="GT4_PimA-like"/>
    <property type="match status" value="1"/>
</dbReference>
<dbReference type="InterPro" id="IPR001296">
    <property type="entry name" value="Glyco_trans_1"/>
</dbReference>
<keyword evidence="1" id="KW-0808">Transferase</keyword>
<comment type="caution">
    <text evidence="3">The sequence shown here is derived from an EMBL/GenBank/DDBJ whole genome shotgun (WGS) entry which is preliminary data.</text>
</comment>
<dbReference type="Proteomes" id="UP000622317">
    <property type="component" value="Unassembled WGS sequence"/>
</dbReference>
<dbReference type="PANTHER" id="PTHR46401">
    <property type="entry name" value="GLYCOSYLTRANSFERASE WBBK-RELATED"/>
    <property type="match status" value="1"/>
</dbReference>
<dbReference type="Pfam" id="PF00534">
    <property type="entry name" value="Glycos_transf_1"/>
    <property type="match status" value="1"/>
</dbReference>
<gene>
    <name evidence="3" type="ORF">IEN85_04285</name>
</gene>
<feature type="domain" description="Glycosyl transferase family 1" evidence="2">
    <location>
        <begin position="172"/>
        <end position="321"/>
    </location>
</feature>
<accession>A0A927F594</accession>
<dbReference type="PANTHER" id="PTHR46401:SF2">
    <property type="entry name" value="GLYCOSYLTRANSFERASE WBBK-RELATED"/>
    <property type="match status" value="1"/>
</dbReference>
<proteinExistence type="predicted"/>
<dbReference type="SUPFAM" id="SSF53756">
    <property type="entry name" value="UDP-Glycosyltransferase/glycogen phosphorylase"/>
    <property type="match status" value="1"/>
</dbReference>
<dbReference type="GO" id="GO:0016757">
    <property type="term" value="F:glycosyltransferase activity"/>
    <property type="evidence" value="ECO:0007669"/>
    <property type="project" value="InterPro"/>
</dbReference>
<sequence length="348" mass="39492">MRIAVVNTQVPFTHGGAEQHAKNLLSALQRHGHEAELVSIPFNWRDPWSALDHLMATRLLDLEEVNGKTIDQVIGLRFPAYHLRHPRKVLWIIHQYRSAYDFWDHPQADLPLQEGGKAVRDSIRFLERRLFNECANIFANSKNVSNRLRRFCGHEAPALYHPPGLADLLSPQEAEPYFLCPGRIETMKRQDFVLESLALTKQSVRIRFAGTNTDPKFQEKLDRLVAQHGLKDRVSWEGFVSDQELATLYGKAQAIVYAPIDEDYGYVSLEAALSHKPVVTTQASGGVLEFVNQDTGWVASDTPEAFAHYLDEAWAETKKCREKGGDAFSSYQTKNISWDHVVQTLTQA</sequence>
<evidence type="ECO:0000313" key="3">
    <source>
        <dbReference type="EMBL" id="MBD5778697.1"/>
    </source>
</evidence>